<keyword evidence="3" id="KW-1185">Reference proteome</keyword>
<dbReference type="EMBL" id="JACIDK010000003">
    <property type="protein sequence ID" value="MBB3891617.1"/>
    <property type="molecule type" value="Genomic_DNA"/>
</dbReference>
<evidence type="ECO:0000259" key="1">
    <source>
        <dbReference type="Pfam" id="PF04471"/>
    </source>
</evidence>
<dbReference type="Proteomes" id="UP000530564">
    <property type="component" value="Unassembled WGS sequence"/>
</dbReference>
<protein>
    <submittedName>
        <fullName evidence="2">Restriction system protein</fullName>
    </submittedName>
</protein>
<dbReference type="GO" id="GO:0003677">
    <property type="term" value="F:DNA binding"/>
    <property type="evidence" value="ECO:0007669"/>
    <property type="project" value="InterPro"/>
</dbReference>
<feature type="domain" description="Restriction endonuclease type IV Mrr" evidence="1">
    <location>
        <begin position="75"/>
        <end position="193"/>
    </location>
</feature>
<dbReference type="GO" id="GO:0009307">
    <property type="term" value="P:DNA restriction-modification system"/>
    <property type="evidence" value="ECO:0007669"/>
    <property type="project" value="InterPro"/>
</dbReference>
<sequence>MRLGLGLGLGIIPSSARPQPKITNGGPELLLQAELVQPNGATDEGALVRAVALPWLEIVEHLERDPAFLAHFAQHPRKFEEFIAASYERAGFDQITLTPQRGDRGRDVIAVKHGFGSIRFLEQTKAYAPGHLVTHDDIRAMVGVLGLDPNSSKGLVTTTSDFQPGILKPDSEFAKIMPHRLELKNGEALMRWLKEIKAQP</sequence>
<dbReference type="InterPro" id="IPR011856">
    <property type="entry name" value="tRNA_endonuc-like_dom_sf"/>
</dbReference>
<dbReference type="InterPro" id="IPR011335">
    <property type="entry name" value="Restrct_endonuc-II-like"/>
</dbReference>
<evidence type="ECO:0000313" key="2">
    <source>
        <dbReference type="EMBL" id="MBB3891617.1"/>
    </source>
</evidence>
<evidence type="ECO:0000313" key="3">
    <source>
        <dbReference type="Proteomes" id="UP000530564"/>
    </source>
</evidence>
<dbReference type="GO" id="GO:0015666">
    <property type="term" value="F:restriction endodeoxyribonuclease activity"/>
    <property type="evidence" value="ECO:0007669"/>
    <property type="project" value="TreeGrafter"/>
</dbReference>
<dbReference type="SUPFAM" id="SSF52980">
    <property type="entry name" value="Restriction endonuclease-like"/>
    <property type="match status" value="1"/>
</dbReference>
<dbReference type="RefSeq" id="WP_183772785.1">
    <property type="nucleotide sequence ID" value="NZ_JACIDK010000003.1"/>
</dbReference>
<dbReference type="AlphaFoldDB" id="A0A840A2T1"/>
<reference evidence="2 3" key="1">
    <citation type="submission" date="2020-08" db="EMBL/GenBank/DDBJ databases">
        <title>Genomic Encyclopedia of Type Strains, Phase IV (KMG-IV): sequencing the most valuable type-strain genomes for metagenomic binning, comparative biology and taxonomic classification.</title>
        <authorList>
            <person name="Goeker M."/>
        </authorList>
    </citation>
    <scope>NUCLEOTIDE SEQUENCE [LARGE SCALE GENOMIC DNA]</scope>
    <source>
        <strain evidence="2 3">DSM 21793</strain>
    </source>
</reference>
<gene>
    <name evidence="2" type="ORF">GGQ61_002345</name>
</gene>
<dbReference type="Pfam" id="PF04471">
    <property type="entry name" value="Mrr_cat"/>
    <property type="match status" value="1"/>
</dbReference>
<comment type="caution">
    <text evidence="2">The sequence shown here is derived from an EMBL/GenBank/DDBJ whole genome shotgun (WGS) entry which is preliminary data.</text>
</comment>
<dbReference type="PANTHER" id="PTHR30015:SF7">
    <property type="entry name" value="TYPE IV METHYL-DIRECTED RESTRICTION ENZYME ECOKMRR"/>
    <property type="match status" value="1"/>
</dbReference>
<accession>A0A840A2T1</accession>
<dbReference type="PANTHER" id="PTHR30015">
    <property type="entry name" value="MRR RESTRICTION SYSTEM PROTEIN"/>
    <property type="match status" value="1"/>
</dbReference>
<dbReference type="Gene3D" id="3.40.1350.10">
    <property type="match status" value="1"/>
</dbReference>
<proteinExistence type="predicted"/>
<dbReference type="InterPro" id="IPR007560">
    <property type="entry name" value="Restrct_endonuc_IV_Mrr"/>
</dbReference>
<dbReference type="InterPro" id="IPR052906">
    <property type="entry name" value="Type_IV_Methyl-Rstrct_Enzyme"/>
</dbReference>
<name>A0A840A2T1_9CAUL</name>
<organism evidence="2 3">
    <name type="scientific">Phenylobacterium haematophilum</name>
    <dbReference type="NCBI Taxonomy" id="98513"/>
    <lineage>
        <taxon>Bacteria</taxon>
        <taxon>Pseudomonadati</taxon>
        <taxon>Pseudomonadota</taxon>
        <taxon>Alphaproteobacteria</taxon>
        <taxon>Caulobacterales</taxon>
        <taxon>Caulobacteraceae</taxon>
        <taxon>Phenylobacterium</taxon>
    </lineage>
</organism>